<comment type="caution">
    <text evidence="1">The sequence shown here is derived from an EMBL/GenBank/DDBJ whole genome shotgun (WGS) entry which is preliminary data.</text>
</comment>
<proteinExistence type="predicted"/>
<dbReference type="Gene3D" id="3.40.50.10320">
    <property type="entry name" value="LmbE-like"/>
    <property type="match status" value="1"/>
</dbReference>
<sequence length="90" mass="10172">MLTCIAYEDALYRRMSGLDQARLDELAQDGIAATPVLKPIDADALVRNLAAKRRAVSRYASQLRAFGANGYDDVFAPERFWTLQLTRHDR</sequence>
<gene>
    <name evidence="1" type="ORF">CBA19CS42_30300</name>
</gene>
<dbReference type="RefSeq" id="WP_175582569.1">
    <property type="nucleotide sequence ID" value="NZ_BPUS01000018.1"/>
</dbReference>
<evidence type="ECO:0000313" key="2">
    <source>
        <dbReference type="Proteomes" id="UP001055111"/>
    </source>
</evidence>
<protein>
    <submittedName>
        <fullName evidence="1">Uncharacterized protein</fullName>
    </submittedName>
</protein>
<dbReference type="EMBL" id="BPUS01000018">
    <property type="protein sequence ID" value="GJH28898.1"/>
    <property type="molecule type" value="Genomic_DNA"/>
</dbReference>
<evidence type="ECO:0000313" key="1">
    <source>
        <dbReference type="EMBL" id="GJH28898.1"/>
    </source>
</evidence>
<accession>A0AA37IGG5</accession>
<dbReference type="AlphaFoldDB" id="A0AA37IGG5"/>
<organism evidence="1 2">
    <name type="scientific">Caballeronia novacaledonica</name>
    <dbReference type="NCBI Taxonomy" id="1544861"/>
    <lineage>
        <taxon>Bacteria</taxon>
        <taxon>Pseudomonadati</taxon>
        <taxon>Pseudomonadota</taxon>
        <taxon>Betaproteobacteria</taxon>
        <taxon>Burkholderiales</taxon>
        <taxon>Burkholderiaceae</taxon>
        <taxon>Caballeronia</taxon>
    </lineage>
</organism>
<reference evidence="1" key="1">
    <citation type="submission" date="2022-09" db="EMBL/GenBank/DDBJ databases">
        <title>Isolation and characterization of 3-chlorobenzoate degrading bacteria from soils in Shizuoka.</title>
        <authorList>
            <person name="Ifat A."/>
            <person name="Ogawa N."/>
            <person name="Kimbara K."/>
            <person name="Moriuchi R."/>
            <person name="Dohra H."/>
            <person name="Shintani M."/>
        </authorList>
    </citation>
    <scope>NUCLEOTIDE SEQUENCE</scope>
    <source>
        <strain evidence="1">19CS4-2</strain>
    </source>
</reference>
<dbReference type="Proteomes" id="UP001055111">
    <property type="component" value="Unassembled WGS sequence"/>
</dbReference>
<name>A0AA37IGG5_9BURK</name>
<dbReference type="InterPro" id="IPR024078">
    <property type="entry name" value="LmbE-like_dom_sf"/>
</dbReference>